<keyword evidence="3 6" id="KW-1133">Transmembrane helix</keyword>
<proteinExistence type="predicted"/>
<dbReference type="Gene3D" id="3.30.1150.10">
    <property type="match status" value="1"/>
</dbReference>
<feature type="region of interest" description="Disordered" evidence="5">
    <location>
        <begin position="117"/>
        <end position="171"/>
    </location>
</feature>
<keyword evidence="4 6" id="KW-0472">Membrane</keyword>
<evidence type="ECO:0000259" key="7">
    <source>
        <dbReference type="Pfam" id="PF03544"/>
    </source>
</evidence>
<evidence type="ECO:0000313" key="9">
    <source>
        <dbReference type="Proteomes" id="UP001382935"/>
    </source>
</evidence>
<evidence type="ECO:0000256" key="6">
    <source>
        <dbReference type="SAM" id="Phobius"/>
    </source>
</evidence>
<protein>
    <submittedName>
        <fullName evidence="8">TonB family protein</fullName>
    </submittedName>
</protein>
<feature type="compositionally biased region" description="Pro residues" evidence="5">
    <location>
        <begin position="55"/>
        <end position="64"/>
    </location>
</feature>
<feature type="compositionally biased region" description="Low complexity" evidence="5">
    <location>
        <begin position="117"/>
        <end position="127"/>
    </location>
</feature>
<gene>
    <name evidence="8" type="ORF">V6R86_13755</name>
</gene>
<keyword evidence="9" id="KW-1185">Reference proteome</keyword>
<dbReference type="InterPro" id="IPR006260">
    <property type="entry name" value="TonB/TolA_C"/>
</dbReference>
<evidence type="ECO:0000313" key="8">
    <source>
        <dbReference type="EMBL" id="WWM71703.1"/>
    </source>
</evidence>
<evidence type="ECO:0000256" key="3">
    <source>
        <dbReference type="ARBA" id="ARBA00022989"/>
    </source>
</evidence>
<dbReference type="RefSeq" id="WP_338505323.1">
    <property type="nucleotide sequence ID" value="NZ_CP145607.1"/>
</dbReference>
<dbReference type="InterPro" id="IPR037682">
    <property type="entry name" value="TonB_C"/>
</dbReference>
<evidence type="ECO:0000256" key="1">
    <source>
        <dbReference type="ARBA" id="ARBA00004167"/>
    </source>
</evidence>
<comment type="subcellular location">
    <subcellularLocation>
        <location evidence="1">Membrane</location>
        <topology evidence="1">Single-pass membrane protein</topology>
    </subcellularLocation>
</comment>
<feature type="region of interest" description="Disordered" evidence="5">
    <location>
        <begin position="52"/>
        <end position="89"/>
    </location>
</feature>
<organism evidence="8 9">
    <name type="scientific">Sphingomonas kaistensis</name>
    <dbReference type="NCBI Taxonomy" id="298708"/>
    <lineage>
        <taxon>Bacteria</taxon>
        <taxon>Pseudomonadati</taxon>
        <taxon>Pseudomonadota</taxon>
        <taxon>Alphaproteobacteria</taxon>
        <taxon>Sphingomonadales</taxon>
        <taxon>Sphingomonadaceae</taxon>
        <taxon>Sphingomonas</taxon>
    </lineage>
</organism>
<dbReference type="NCBIfam" id="TIGR01352">
    <property type="entry name" value="tonB_Cterm"/>
    <property type="match status" value="1"/>
</dbReference>
<feature type="transmembrane region" description="Helical" evidence="6">
    <location>
        <begin position="12"/>
        <end position="33"/>
    </location>
</feature>
<dbReference type="Proteomes" id="UP001382935">
    <property type="component" value="Chromosome"/>
</dbReference>
<name>A0ABZ2G692_9SPHN</name>
<keyword evidence="2 6" id="KW-0812">Transmembrane</keyword>
<dbReference type="Pfam" id="PF03544">
    <property type="entry name" value="TonB_C"/>
    <property type="match status" value="1"/>
</dbReference>
<evidence type="ECO:0000256" key="4">
    <source>
        <dbReference type="ARBA" id="ARBA00023136"/>
    </source>
</evidence>
<evidence type="ECO:0000256" key="2">
    <source>
        <dbReference type="ARBA" id="ARBA00022692"/>
    </source>
</evidence>
<sequence>MQPSILSRRDRAGAIALVVLVHVGVLAGLLTLGSSSAVQEAVQERLEIFDVTLPKSPPPPPPPVVVESRAAPREEGAAAPPARKAEATPVKRVEPIVVLPPPPAPVIAAPLPGLGSAPSAGAAPVDGPGSGAGGQGNGTGSGGSGSGPGGEGDGGEGQGPSVIPSTTLTGRSYPREVLRAWPRGGRVFVAVRVQTDGRATDCKVNRSSGNSIVDQWTCRLVEERVRFRPAVDGDGRPYVRWYGYIQAPVNF</sequence>
<evidence type="ECO:0000256" key="5">
    <source>
        <dbReference type="SAM" id="MobiDB-lite"/>
    </source>
</evidence>
<dbReference type="EMBL" id="CP145607">
    <property type="protein sequence ID" value="WWM71703.1"/>
    <property type="molecule type" value="Genomic_DNA"/>
</dbReference>
<feature type="compositionally biased region" description="Gly residues" evidence="5">
    <location>
        <begin position="128"/>
        <end position="158"/>
    </location>
</feature>
<accession>A0ABZ2G692</accession>
<feature type="domain" description="TonB C-terminal" evidence="7">
    <location>
        <begin position="172"/>
        <end position="242"/>
    </location>
</feature>
<reference evidence="8 9" key="1">
    <citation type="submission" date="2024-02" db="EMBL/GenBank/DDBJ databases">
        <title>Full genome sequence of Sphingomonas kaistensis.</title>
        <authorList>
            <person name="Poletto B.L."/>
            <person name="Silva G."/>
            <person name="Galante D."/>
            <person name="Campos K.R."/>
            <person name="Santos M.B.N."/>
            <person name="Sacchi C.T."/>
        </authorList>
    </citation>
    <scope>NUCLEOTIDE SEQUENCE [LARGE SCALE GENOMIC DNA]</scope>
    <source>
        <strain evidence="8 9">MA4R</strain>
    </source>
</reference>
<dbReference type="SUPFAM" id="SSF74653">
    <property type="entry name" value="TolA/TonB C-terminal domain"/>
    <property type="match status" value="1"/>
</dbReference>